<evidence type="ECO:0000256" key="7">
    <source>
        <dbReference type="SAM" id="MobiDB-lite"/>
    </source>
</evidence>
<proteinExistence type="predicted"/>
<dbReference type="Gene3D" id="3.90.550.10">
    <property type="entry name" value="Spore Coat Polysaccharide Biosynthesis Protein SpsA, Chain A"/>
    <property type="match status" value="1"/>
</dbReference>
<dbReference type="PANTHER" id="PTHR43867">
    <property type="entry name" value="CELLULOSE SYNTHASE CATALYTIC SUBUNIT A [UDP-FORMING]"/>
    <property type="match status" value="1"/>
</dbReference>
<feature type="transmembrane region" description="Helical" evidence="8">
    <location>
        <begin position="684"/>
        <end position="706"/>
    </location>
</feature>
<keyword evidence="3" id="KW-0808">Transferase</keyword>
<feature type="region of interest" description="Disordered" evidence="7">
    <location>
        <begin position="559"/>
        <end position="592"/>
    </location>
</feature>
<evidence type="ECO:0000256" key="5">
    <source>
        <dbReference type="ARBA" id="ARBA00022989"/>
    </source>
</evidence>
<name>A0A0G4GYC2_VITBC</name>
<feature type="compositionally biased region" description="Low complexity" evidence="7">
    <location>
        <begin position="566"/>
        <end position="582"/>
    </location>
</feature>
<evidence type="ECO:0000313" key="9">
    <source>
        <dbReference type="EMBL" id="CEM36126.1"/>
    </source>
</evidence>
<evidence type="ECO:0000256" key="2">
    <source>
        <dbReference type="ARBA" id="ARBA00022676"/>
    </source>
</evidence>
<dbReference type="Proteomes" id="UP000041254">
    <property type="component" value="Unassembled WGS sequence"/>
</dbReference>
<feature type="transmembrane region" description="Helical" evidence="8">
    <location>
        <begin position="712"/>
        <end position="730"/>
    </location>
</feature>
<keyword evidence="4 8" id="KW-0812">Transmembrane</keyword>
<dbReference type="GO" id="GO:0016757">
    <property type="term" value="F:glycosyltransferase activity"/>
    <property type="evidence" value="ECO:0007669"/>
    <property type="project" value="UniProtKB-KW"/>
</dbReference>
<dbReference type="InterPro" id="IPR050321">
    <property type="entry name" value="Glycosyltr_2/OpgH_subfam"/>
</dbReference>
<accession>A0A0G4GYC2</accession>
<dbReference type="PANTHER" id="PTHR43867:SF2">
    <property type="entry name" value="CELLULOSE SYNTHASE CATALYTIC SUBUNIT A [UDP-FORMING]"/>
    <property type="match status" value="1"/>
</dbReference>
<feature type="transmembrane region" description="Helical" evidence="8">
    <location>
        <begin position="509"/>
        <end position="528"/>
    </location>
</feature>
<dbReference type="AlphaFoldDB" id="A0A0G4GYC2"/>
<evidence type="ECO:0000256" key="3">
    <source>
        <dbReference type="ARBA" id="ARBA00022679"/>
    </source>
</evidence>
<dbReference type="GO" id="GO:0016020">
    <property type="term" value="C:membrane"/>
    <property type="evidence" value="ECO:0007669"/>
    <property type="project" value="UniProtKB-SubCell"/>
</dbReference>
<dbReference type="VEuPathDB" id="CryptoDB:Vbra_19085"/>
<evidence type="ECO:0000256" key="1">
    <source>
        <dbReference type="ARBA" id="ARBA00004141"/>
    </source>
</evidence>
<dbReference type="InterPro" id="IPR029044">
    <property type="entry name" value="Nucleotide-diphossugar_trans"/>
</dbReference>
<keyword evidence="6 8" id="KW-0472">Membrane</keyword>
<evidence type="ECO:0000256" key="8">
    <source>
        <dbReference type="SAM" id="Phobius"/>
    </source>
</evidence>
<gene>
    <name evidence="9" type="ORF">Vbra_19085</name>
</gene>
<dbReference type="InParanoid" id="A0A0G4GYC2"/>
<feature type="transmembrane region" description="Helical" evidence="8">
    <location>
        <begin position="800"/>
        <end position="820"/>
    </location>
</feature>
<keyword evidence="2" id="KW-0328">Glycosyltransferase</keyword>
<evidence type="ECO:0000313" key="10">
    <source>
        <dbReference type="Proteomes" id="UP000041254"/>
    </source>
</evidence>
<keyword evidence="10" id="KW-1185">Reference proteome</keyword>
<dbReference type="OrthoDB" id="411052at2759"/>
<reference evidence="9 10" key="1">
    <citation type="submission" date="2014-11" db="EMBL/GenBank/DDBJ databases">
        <authorList>
            <person name="Zhu J."/>
            <person name="Qi W."/>
            <person name="Song R."/>
        </authorList>
    </citation>
    <scope>NUCLEOTIDE SEQUENCE [LARGE SCALE GENOMIC DNA]</scope>
</reference>
<comment type="subcellular location">
    <subcellularLocation>
        <location evidence="1">Membrane</location>
        <topology evidence="1">Multi-pass membrane protein</topology>
    </subcellularLocation>
</comment>
<keyword evidence="5 8" id="KW-1133">Transmembrane helix</keyword>
<evidence type="ECO:0000256" key="4">
    <source>
        <dbReference type="ARBA" id="ARBA00022692"/>
    </source>
</evidence>
<organism evidence="9 10">
    <name type="scientific">Vitrella brassicaformis (strain CCMP3155)</name>
    <dbReference type="NCBI Taxonomy" id="1169540"/>
    <lineage>
        <taxon>Eukaryota</taxon>
        <taxon>Sar</taxon>
        <taxon>Alveolata</taxon>
        <taxon>Colpodellida</taxon>
        <taxon>Vitrellaceae</taxon>
        <taxon>Vitrella</taxon>
    </lineage>
</organism>
<feature type="transmembrane region" description="Helical" evidence="8">
    <location>
        <begin position="832"/>
        <end position="852"/>
    </location>
</feature>
<protein>
    <submittedName>
        <fullName evidence="9">Uncharacterized protein</fullName>
    </submittedName>
</protein>
<evidence type="ECO:0000256" key="6">
    <source>
        <dbReference type="ARBA" id="ARBA00023136"/>
    </source>
</evidence>
<dbReference type="EMBL" id="CDMY01000878">
    <property type="protein sequence ID" value="CEM36126.1"/>
    <property type="molecule type" value="Genomic_DNA"/>
</dbReference>
<sequence>MVRNFLGRVCCIPWEGLGAGHRAISYVDVCVDEGHSEATERLWNAFLDLIELCAASPSGGVMDTFLQVWSDKWTASSDPSVLRELTPLLLTARQRASLASLEAALQSPPTSIQPTRCVLTNRVRQRAITLHDGQQVTFVYMARANTMLARKMSVSFPAARGEGDAFVTEAKGAPTAPCEGGGYPSRRVAAGEWAYVQMDGGEGEVDWMEARKRYARVVAVREGEVTLDASTASEALCSLGLPLDPLTSTYTAPLAHTHPLHPYRGKAGALNFALDVLRRMGHLSQQPSLAIRGWDDGATCDKDNRERGGIELLSILDCRHMASREFWRRTLRWFFDGQPGARDGAEGITLNERVAYVQLPQHFADLQGVEKLDMENDHIFRMINALRGGCGGLTSCGTNSVWRVPKRFEGRAIVEDTATSHAVLCSDAMVNQDGPYANPTSAADTLLRLVFGHGSAGSMWHSEYVRENLVTGLAKGGADYLAALHRWSEGAVQVLAIAMCRRRSHLARPLCGFALIIAATIALVSLAITAPTAGAILSAAEIVTALTACYPGIPGRSAATVGEQETSSPSSAPSTEATTATASPPPPPATPYAADGPWQTYFSIRHRSSSVSTMDTHAELSPESPVDPAVATPPLLSLEAWREHRDGEGEGEKGRKERRGGGWTDVVAKLLHCGIIMDNFTYNLAALPSFLWVGVCPPLLIIAGSAVPTWCVLRYLALVLLCRLPQLLMFERIKHRCGDYLSEAAVWRSQQMCIVSAPLHLSAMVKGVRTAMGTLIHGRDTSYWTSFGSKETTFVSSITLAWLASIFVAHTASLMCLPLLPLSLPVTVGATLSISTLLTVAGPLCSLNHCYWGVGIIRRWAQTAIGRLVLDAASLALYLSQPFSGAPRFAGG</sequence>